<evidence type="ECO:0000313" key="3">
    <source>
        <dbReference type="Proteomes" id="UP001159042"/>
    </source>
</evidence>
<gene>
    <name evidence="2" type="ORF">NQ315_011639</name>
</gene>
<evidence type="ECO:0000259" key="1">
    <source>
        <dbReference type="Pfam" id="PF13843"/>
    </source>
</evidence>
<keyword evidence="3" id="KW-1185">Reference proteome</keyword>
<reference evidence="2 3" key="1">
    <citation type="journal article" date="2023" name="Insect Mol. Biol.">
        <title>Genome sequencing provides insights into the evolution of gene families encoding plant cell wall-degrading enzymes in longhorned beetles.</title>
        <authorList>
            <person name="Shin N.R."/>
            <person name="Okamura Y."/>
            <person name="Kirsch R."/>
            <person name="Pauchet Y."/>
        </authorList>
    </citation>
    <scope>NUCLEOTIDE SEQUENCE [LARGE SCALE GENOMIC DNA]</scope>
    <source>
        <strain evidence="2">EAD_L_NR</strain>
    </source>
</reference>
<dbReference type="InterPro" id="IPR029526">
    <property type="entry name" value="PGBD"/>
</dbReference>
<proteinExistence type="predicted"/>
<evidence type="ECO:0000313" key="2">
    <source>
        <dbReference type="EMBL" id="KAJ8910655.1"/>
    </source>
</evidence>
<name>A0AAV8V9I4_9CUCU</name>
<dbReference type="EMBL" id="JANEYG010000265">
    <property type="protein sequence ID" value="KAJ8910655.1"/>
    <property type="molecule type" value="Genomic_DNA"/>
</dbReference>
<accession>A0AAV8V9I4</accession>
<protein>
    <recommendedName>
        <fullName evidence="1">PiggyBac transposable element-derived protein domain-containing protein</fullName>
    </recommendedName>
</protein>
<sequence length="62" mass="7712">MLLLTGYHKLPREQLYWSLDEDSGIPFVTKAISRNRFRDKKYLHWRIIVIYQKMTKWQKQSR</sequence>
<organism evidence="2 3">
    <name type="scientific">Exocentrus adspersus</name>
    <dbReference type="NCBI Taxonomy" id="1586481"/>
    <lineage>
        <taxon>Eukaryota</taxon>
        <taxon>Metazoa</taxon>
        <taxon>Ecdysozoa</taxon>
        <taxon>Arthropoda</taxon>
        <taxon>Hexapoda</taxon>
        <taxon>Insecta</taxon>
        <taxon>Pterygota</taxon>
        <taxon>Neoptera</taxon>
        <taxon>Endopterygota</taxon>
        <taxon>Coleoptera</taxon>
        <taxon>Polyphaga</taxon>
        <taxon>Cucujiformia</taxon>
        <taxon>Chrysomeloidea</taxon>
        <taxon>Cerambycidae</taxon>
        <taxon>Lamiinae</taxon>
        <taxon>Acanthocinini</taxon>
        <taxon>Exocentrus</taxon>
    </lineage>
</organism>
<dbReference type="Proteomes" id="UP001159042">
    <property type="component" value="Unassembled WGS sequence"/>
</dbReference>
<feature type="domain" description="PiggyBac transposable element-derived protein" evidence="1">
    <location>
        <begin position="2"/>
        <end position="39"/>
    </location>
</feature>
<dbReference type="Pfam" id="PF13843">
    <property type="entry name" value="DDE_Tnp_1_7"/>
    <property type="match status" value="1"/>
</dbReference>
<dbReference type="AlphaFoldDB" id="A0AAV8V9I4"/>
<comment type="caution">
    <text evidence="2">The sequence shown here is derived from an EMBL/GenBank/DDBJ whole genome shotgun (WGS) entry which is preliminary data.</text>
</comment>